<accession>X1JYC0</accession>
<comment type="caution">
    <text evidence="1">The sequence shown here is derived from an EMBL/GenBank/DDBJ whole genome shotgun (WGS) entry which is preliminary data.</text>
</comment>
<dbReference type="AlphaFoldDB" id="X1JYC0"/>
<organism evidence="1">
    <name type="scientific">marine sediment metagenome</name>
    <dbReference type="NCBI Taxonomy" id="412755"/>
    <lineage>
        <taxon>unclassified sequences</taxon>
        <taxon>metagenomes</taxon>
        <taxon>ecological metagenomes</taxon>
    </lineage>
</organism>
<protein>
    <submittedName>
        <fullName evidence="1">Uncharacterized protein</fullName>
    </submittedName>
</protein>
<reference evidence="1" key="1">
    <citation type="journal article" date="2014" name="Front. Microbiol.">
        <title>High frequency of phylogenetically diverse reductive dehalogenase-homologous genes in deep subseafloor sedimentary metagenomes.</title>
        <authorList>
            <person name="Kawai M."/>
            <person name="Futagami T."/>
            <person name="Toyoda A."/>
            <person name="Takaki Y."/>
            <person name="Nishi S."/>
            <person name="Hori S."/>
            <person name="Arai W."/>
            <person name="Tsubouchi T."/>
            <person name="Morono Y."/>
            <person name="Uchiyama I."/>
            <person name="Ito T."/>
            <person name="Fujiyama A."/>
            <person name="Inagaki F."/>
            <person name="Takami H."/>
        </authorList>
    </citation>
    <scope>NUCLEOTIDE SEQUENCE</scope>
    <source>
        <strain evidence="1">Expedition CK06-06</strain>
    </source>
</reference>
<feature type="non-terminal residue" evidence="1">
    <location>
        <position position="1"/>
    </location>
</feature>
<gene>
    <name evidence="1" type="ORF">S03H2_72284</name>
</gene>
<evidence type="ECO:0000313" key="1">
    <source>
        <dbReference type="EMBL" id="GAH99132.1"/>
    </source>
</evidence>
<name>X1JYC0_9ZZZZ</name>
<dbReference type="EMBL" id="BARU01048782">
    <property type="protein sequence ID" value="GAH99132.1"/>
    <property type="molecule type" value="Genomic_DNA"/>
</dbReference>
<proteinExistence type="predicted"/>
<sequence length="64" mass="7612">VKNRGFKFLIDLYSLPGDVQLEYFRRLEEKKKEESTGLHEPPTPDNLMLYRDQMDTILKKVDIV</sequence>
<feature type="non-terminal residue" evidence="1">
    <location>
        <position position="64"/>
    </location>
</feature>